<dbReference type="EMBL" id="BMAO01028187">
    <property type="protein sequence ID" value="GFR22658.1"/>
    <property type="molecule type" value="Genomic_DNA"/>
</dbReference>
<proteinExistence type="predicted"/>
<accession>A0A8X6JET6</accession>
<evidence type="ECO:0000313" key="2">
    <source>
        <dbReference type="Proteomes" id="UP000887116"/>
    </source>
</evidence>
<evidence type="ECO:0000313" key="1">
    <source>
        <dbReference type="EMBL" id="GFR22658.1"/>
    </source>
</evidence>
<reference evidence="1" key="1">
    <citation type="submission" date="2020-07" db="EMBL/GenBank/DDBJ databases">
        <title>Multicomponent nature underlies the extraordinary mechanical properties of spider dragline silk.</title>
        <authorList>
            <person name="Kono N."/>
            <person name="Nakamura H."/>
            <person name="Mori M."/>
            <person name="Yoshida Y."/>
            <person name="Ohtoshi R."/>
            <person name="Malay A.D."/>
            <person name="Moran D.A.P."/>
            <person name="Tomita M."/>
            <person name="Numata K."/>
            <person name="Arakawa K."/>
        </authorList>
    </citation>
    <scope>NUCLEOTIDE SEQUENCE</scope>
</reference>
<gene>
    <name evidence="1" type="ORF">TNCT_315161</name>
</gene>
<name>A0A8X6JET6_TRICU</name>
<keyword evidence="2" id="KW-1185">Reference proteome</keyword>
<feature type="non-terminal residue" evidence="1">
    <location>
        <position position="1"/>
    </location>
</feature>
<comment type="caution">
    <text evidence="1">The sequence shown here is derived from an EMBL/GenBank/DDBJ whole genome shotgun (WGS) entry which is preliminary data.</text>
</comment>
<organism evidence="1 2">
    <name type="scientific">Trichonephila clavata</name>
    <name type="common">Joro spider</name>
    <name type="synonym">Nephila clavata</name>
    <dbReference type="NCBI Taxonomy" id="2740835"/>
    <lineage>
        <taxon>Eukaryota</taxon>
        <taxon>Metazoa</taxon>
        <taxon>Ecdysozoa</taxon>
        <taxon>Arthropoda</taxon>
        <taxon>Chelicerata</taxon>
        <taxon>Arachnida</taxon>
        <taxon>Araneae</taxon>
        <taxon>Araneomorphae</taxon>
        <taxon>Entelegynae</taxon>
        <taxon>Araneoidea</taxon>
        <taxon>Nephilidae</taxon>
        <taxon>Trichonephila</taxon>
    </lineage>
</organism>
<sequence length="109" mass="12021">QIHIRTLITWQTTITALINSTHSKALSETLDPNSCPFCRNGNFLEPLLTLFSVHGECLTSVVQDTGDASAVSFNESGEGKPLKAYRTQLKGNVSIAPFVRARHKWHVAE</sequence>
<protein>
    <submittedName>
        <fullName evidence="1">Uncharacterized protein</fullName>
    </submittedName>
</protein>
<dbReference type="AlphaFoldDB" id="A0A8X6JET6"/>
<dbReference type="OrthoDB" id="10482489at2759"/>
<dbReference type="Proteomes" id="UP000887116">
    <property type="component" value="Unassembled WGS sequence"/>
</dbReference>